<proteinExistence type="predicted"/>
<organism evidence="2 3">
    <name type="scientific">Brachybacterium muris UCD-AY4</name>
    <dbReference type="NCBI Taxonomy" id="1249481"/>
    <lineage>
        <taxon>Bacteria</taxon>
        <taxon>Bacillati</taxon>
        <taxon>Actinomycetota</taxon>
        <taxon>Actinomycetes</taxon>
        <taxon>Micrococcales</taxon>
        <taxon>Dermabacteraceae</taxon>
        <taxon>Brachybacterium</taxon>
    </lineage>
</organism>
<dbReference type="OrthoDB" id="1432662at2"/>
<reference evidence="2 3" key="1">
    <citation type="journal article" date="2013" name="Genome Announc.">
        <title>Draft genome sequence of an Actinobacterium, Brachybacterium muris strain UCD-AY4.</title>
        <authorList>
            <person name="Lo J.R."/>
            <person name="Lang J.M."/>
            <person name="Darling A.E."/>
            <person name="Eisen J.A."/>
            <person name="Coil D.A."/>
        </authorList>
    </citation>
    <scope>NUCLEOTIDE SEQUENCE [LARGE SCALE GENOMIC DNA]</scope>
    <source>
        <strain evidence="2 3">UCD-AY4</strain>
    </source>
</reference>
<dbReference type="HOGENOM" id="CLU_091428_1_1_11"/>
<dbReference type="AlphaFoldDB" id="A0A022KVS7"/>
<sequence length="161" mass="17056">MSTDQDFTQQDVVEKLRGTSIVMLTTARADGKLLSHPMTVQDVTDDADVWLFVGLQGDQADALRQGPEVNLNVSEAGSWLSVAGRATFVEDRTKIAELWDDSAKSYFPGGVDDPNLALVLVTSESAQYWGLPGGKVAGVAQILKAKVTGGDTPGGMGTTEL</sequence>
<feature type="domain" description="General stress protein FMN-binding split barrel" evidence="1">
    <location>
        <begin position="10"/>
        <end position="150"/>
    </location>
</feature>
<name>A0A022KVS7_9MICO</name>
<comment type="caution">
    <text evidence="2">The sequence shown here is derived from an EMBL/GenBank/DDBJ whole genome shotgun (WGS) entry which is preliminary data.</text>
</comment>
<gene>
    <name evidence="2" type="ORF">D641_0110420</name>
</gene>
<keyword evidence="3" id="KW-1185">Reference proteome</keyword>
<accession>A0A022KVS7</accession>
<evidence type="ECO:0000313" key="2">
    <source>
        <dbReference type="EMBL" id="EYT48835.1"/>
    </source>
</evidence>
<dbReference type="InterPro" id="IPR012349">
    <property type="entry name" value="Split_barrel_FMN-bd"/>
</dbReference>
<dbReference type="Proteomes" id="UP000019754">
    <property type="component" value="Unassembled WGS sequence"/>
</dbReference>
<dbReference type="PANTHER" id="PTHR34818:SF1">
    <property type="entry name" value="PROTEIN BLI-3"/>
    <property type="match status" value="1"/>
</dbReference>
<dbReference type="SUPFAM" id="SSF50475">
    <property type="entry name" value="FMN-binding split barrel"/>
    <property type="match status" value="1"/>
</dbReference>
<dbReference type="EMBL" id="AORC01000012">
    <property type="protein sequence ID" value="EYT48835.1"/>
    <property type="molecule type" value="Genomic_DNA"/>
</dbReference>
<dbReference type="RefSeq" id="WP_017824723.1">
    <property type="nucleotide sequence ID" value="NZ_KB403092.1"/>
</dbReference>
<dbReference type="InterPro" id="IPR038725">
    <property type="entry name" value="YdaG_split_barrel_FMN-bd"/>
</dbReference>
<dbReference type="PANTHER" id="PTHR34818">
    <property type="entry name" value="PROTEIN BLI-3"/>
    <property type="match status" value="1"/>
</dbReference>
<dbReference type="InterPro" id="IPR052917">
    <property type="entry name" value="Stress-Dev_Protein"/>
</dbReference>
<evidence type="ECO:0000259" key="1">
    <source>
        <dbReference type="Pfam" id="PF16242"/>
    </source>
</evidence>
<dbReference type="STRING" id="1249481.D641_0110420"/>
<dbReference type="Pfam" id="PF16242">
    <property type="entry name" value="Pyrid_ox_like"/>
    <property type="match status" value="1"/>
</dbReference>
<dbReference type="Gene3D" id="2.30.110.10">
    <property type="entry name" value="Electron Transport, Fmn-binding Protein, Chain A"/>
    <property type="match status" value="1"/>
</dbReference>
<evidence type="ECO:0000313" key="3">
    <source>
        <dbReference type="Proteomes" id="UP000019754"/>
    </source>
</evidence>
<protein>
    <submittedName>
        <fullName evidence="2">General stress protein</fullName>
    </submittedName>
</protein>